<dbReference type="NCBIfam" id="TIGR00688">
    <property type="entry name" value="rarD"/>
    <property type="match status" value="1"/>
</dbReference>
<feature type="transmembrane region" description="Helical" evidence="8">
    <location>
        <begin position="125"/>
        <end position="143"/>
    </location>
</feature>
<dbReference type="KEGG" id="mhev:MHEL_37930"/>
<feature type="transmembrane region" description="Helical" evidence="8">
    <location>
        <begin position="210"/>
        <end position="230"/>
    </location>
</feature>
<dbReference type="InterPro" id="IPR004626">
    <property type="entry name" value="RarD"/>
</dbReference>
<comment type="subcellular location">
    <subcellularLocation>
        <location evidence="1">Cell membrane</location>
        <topology evidence="1">Multi-pass membrane protein</topology>
    </subcellularLocation>
</comment>
<keyword evidence="3" id="KW-0813">Transport</keyword>
<feature type="transmembrane region" description="Helical" evidence="8">
    <location>
        <begin position="178"/>
        <end position="198"/>
    </location>
</feature>
<evidence type="ECO:0000259" key="9">
    <source>
        <dbReference type="Pfam" id="PF00892"/>
    </source>
</evidence>
<feature type="transmembrane region" description="Helical" evidence="8">
    <location>
        <begin position="69"/>
        <end position="90"/>
    </location>
</feature>
<feature type="transmembrane region" description="Helical" evidence="8">
    <location>
        <begin position="40"/>
        <end position="57"/>
    </location>
</feature>
<evidence type="ECO:0000256" key="4">
    <source>
        <dbReference type="ARBA" id="ARBA00022475"/>
    </source>
</evidence>
<protein>
    <submittedName>
        <fullName evidence="10">Putative RarD protein</fullName>
    </submittedName>
</protein>
<evidence type="ECO:0000256" key="6">
    <source>
        <dbReference type="ARBA" id="ARBA00022989"/>
    </source>
</evidence>
<evidence type="ECO:0000313" key="11">
    <source>
        <dbReference type="Proteomes" id="UP000467148"/>
    </source>
</evidence>
<evidence type="ECO:0000256" key="2">
    <source>
        <dbReference type="ARBA" id="ARBA00007362"/>
    </source>
</evidence>
<dbReference type="InterPro" id="IPR037185">
    <property type="entry name" value="EmrE-like"/>
</dbReference>
<dbReference type="Proteomes" id="UP000467148">
    <property type="component" value="Chromosome"/>
</dbReference>
<dbReference type="RefSeq" id="WP_163749617.1">
    <property type="nucleotide sequence ID" value="NZ_AP022596.1"/>
</dbReference>
<feature type="domain" description="EamA" evidence="9">
    <location>
        <begin position="10"/>
        <end position="143"/>
    </location>
</feature>
<dbReference type="PANTHER" id="PTHR22911">
    <property type="entry name" value="ACYL-MALONYL CONDENSING ENZYME-RELATED"/>
    <property type="match status" value="1"/>
</dbReference>
<dbReference type="EMBL" id="AP022596">
    <property type="protein sequence ID" value="BBY65550.1"/>
    <property type="molecule type" value="Genomic_DNA"/>
</dbReference>
<sequence length="301" mass="31589">MLAAAGTPRGFAYGLGAYTIWGLFPAFFGLLGFAAPVEILAHRAIWTLLLMVAVLALGRQLGSLRGSSFRTWLLVAAAAALISTNWGIYIYAVLSGHVTEAALGYFINPLVSVAIGVIAFGERLAFAQVAAIVVAVGAVAVVTVAYGRLPLIALGLAGSFALYGVVKKIVPLPPRTSLTAEAIVLAPPAVAYLTLLGINGHGQLAGSTTHFLLLAACGPMTALPLLLFGAAAHQLPMVTVGLLQYLTPILQMAWAVIVGHERLTATTWAGFALIWCALFVFALHSLRQFGRRPRDHPQSQG</sequence>
<evidence type="ECO:0000256" key="8">
    <source>
        <dbReference type="SAM" id="Phobius"/>
    </source>
</evidence>
<dbReference type="PANTHER" id="PTHR22911:SF137">
    <property type="entry name" value="SOLUTE CARRIER FAMILY 35 MEMBER G2-RELATED"/>
    <property type="match status" value="1"/>
</dbReference>
<feature type="transmembrane region" description="Helical" evidence="8">
    <location>
        <begin position="149"/>
        <end position="166"/>
    </location>
</feature>
<evidence type="ECO:0000256" key="3">
    <source>
        <dbReference type="ARBA" id="ARBA00022448"/>
    </source>
</evidence>
<dbReference type="SUPFAM" id="SSF103481">
    <property type="entry name" value="Multidrug resistance efflux transporter EmrE"/>
    <property type="match status" value="2"/>
</dbReference>
<dbReference type="AlphaFoldDB" id="A0A7I7T989"/>
<name>A0A7I7T989_9MYCO</name>
<keyword evidence="4" id="KW-1003">Cell membrane</keyword>
<keyword evidence="7 8" id="KW-0472">Membrane</keyword>
<feature type="transmembrane region" description="Helical" evidence="8">
    <location>
        <begin position="265"/>
        <end position="286"/>
    </location>
</feature>
<proteinExistence type="inferred from homology"/>
<dbReference type="InterPro" id="IPR000620">
    <property type="entry name" value="EamA_dom"/>
</dbReference>
<organism evidence="10 11">
    <name type="scientific">Mycolicibacterium helvum</name>
    <dbReference type="NCBI Taxonomy" id="1534349"/>
    <lineage>
        <taxon>Bacteria</taxon>
        <taxon>Bacillati</taxon>
        <taxon>Actinomycetota</taxon>
        <taxon>Actinomycetes</taxon>
        <taxon>Mycobacteriales</taxon>
        <taxon>Mycobacteriaceae</taxon>
        <taxon>Mycolicibacterium</taxon>
    </lineage>
</organism>
<gene>
    <name evidence="10" type="ORF">MHEL_37930</name>
</gene>
<feature type="transmembrane region" description="Helical" evidence="8">
    <location>
        <begin position="12"/>
        <end position="34"/>
    </location>
</feature>
<accession>A0A7I7T989</accession>
<dbReference type="GO" id="GO:0005886">
    <property type="term" value="C:plasma membrane"/>
    <property type="evidence" value="ECO:0007669"/>
    <property type="project" value="UniProtKB-SubCell"/>
</dbReference>
<keyword evidence="11" id="KW-1185">Reference proteome</keyword>
<keyword evidence="6 8" id="KW-1133">Transmembrane helix</keyword>
<evidence type="ECO:0000256" key="5">
    <source>
        <dbReference type="ARBA" id="ARBA00022692"/>
    </source>
</evidence>
<keyword evidence="5 8" id="KW-0812">Transmembrane</keyword>
<dbReference type="Pfam" id="PF00892">
    <property type="entry name" value="EamA"/>
    <property type="match status" value="1"/>
</dbReference>
<reference evidence="10 11" key="1">
    <citation type="journal article" date="2019" name="Emerg. Microbes Infect.">
        <title>Comprehensive subspecies identification of 175 nontuberculous mycobacteria species based on 7547 genomic profiles.</title>
        <authorList>
            <person name="Matsumoto Y."/>
            <person name="Kinjo T."/>
            <person name="Motooka D."/>
            <person name="Nabeya D."/>
            <person name="Jung N."/>
            <person name="Uechi K."/>
            <person name="Horii T."/>
            <person name="Iida T."/>
            <person name="Fujita J."/>
            <person name="Nakamura S."/>
        </authorList>
    </citation>
    <scope>NUCLEOTIDE SEQUENCE [LARGE SCALE GENOMIC DNA]</scope>
    <source>
        <strain evidence="10 11">JCM 30396</strain>
    </source>
</reference>
<feature type="transmembrane region" description="Helical" evidence="8">
    <location>
        <begin position="102"/>
        <end position="120"/>
    </location>
</feature>
<evidence type="ECO:0000256" key="1">
    <source>
        <dbReference type="ARBA" id="ARBA00004651"/>
    </source>
</evidence>
<evidence type="ECO:0000313" key="10">
    <source>
        <dbReference type="EMBL" id="BBY65550.1"/>
    </source>
</evidence>
<evidence type="ECO:0000256" key="7">
    <source>
        <dbReference type="ARBA" id="ARBA00023136"/>
    </source>
</evidence>
<comment type="similarity">
    <text evidence="2">Belongs to the EamA transporter family.</text>
</comment>